<evidence type="ECO:0000313" key="2">
    <source>
        <dbReference type="EMBL" id="KAK1755374.1"/>
    </source>
</evidence>
<dbReference type="AlphaFoldDB" id="A0AAJ0BDN9"/>
<organism evidence="2 3">
    <name type="scientific">Echria macrotheca</name>
    <dbReference type="NCBI Taxonomy" id="438768"/>
    <lineage>
        <taxon>Eukaryota</taxon>
        <taxon>Fungi</taxon>
        <taxon>Dikarya</taxon>
        <taxon>Ascomycota</taxon>
        <taxon>Pezizomycotina</taxon>
        <taxon>Sordariomycetes</taxon>
        <taxon>Sordariomycetidae</taxon>
        <taxon>Sordariales</taxon>
        <taxon>Schizotheciaceae</taxon>
        <taxon>Echria</taxon>
    </lineage>
</organism>
<evidence type="ECO:0000256" key="1">
    <source>
        <dbReference type="SAM" id="Phobius"/>
    </source>
</evidence>
<protein>
    <submittedName>
        <fullName evidence="2">Uncharacterized protein</fullName>
    </submittedName>
</protein>
<dbReference type="Proteomes" id="UP001239445">
    <property type="component" value="Unassembled WGS sequence"/>
</dbReference>
<gene>
    <name evidence="2" type="ORF">QBC47DRAFT_383530</name>
</gene>
<keyword evidence="1" id="KW-1133">Transmembrane helix</keyword>
<accession>A0AAJ0BDN9</accession>
<evidence type="ECO:0000313" key="3">
    <source>
        <dbReference type="Proteomes" id="UP001239445"/>
    </source>
</evidence>
<feature type="transmembrane region" description="Helical" evidence="1">
    <location>
        <begin position="54"/>
        <end position="75"/>
    </location>
</feature>
<reference evidence="2" key="1">
    <citation type="submission" date="2023-06" db="EMBL/GenBank/DDBJ databases">
        <title>Genome-scale phylogeny and comparative genomics of the fungal order Sordariales.</title>
        <authorList>
            <consortium name="Lawrence Berkeley National Laboratory"/>
            <person name="Hensen N."/>
            <person name="Bonometti L."/>
            <person name="Westerberg I."/>
            <person name="Brannstrom I.O."/>
            <person name="Guillou S."/>
            <person name="Cros-Aarteil S."/>
            <person name="Calhoun S."/>
            <person name="Haridas S."/>
            <person name="Kuo A."/>
            <person name="Mondo S."/>
            <person name="Pangilinan J."/>
            <person name="Riley R."/>
            <person name="Labutti K."/>
            <person name="Andreopoulos B."/>
            <person name="Lipzen A."/>
            <person name="Chen C."/>
            <person name="Yanf M."/>
            <person name="Daum C."/>
            <person name="Ng V."/>
            <person name="Clum A."/>
            <person name="Steindorff A."/>
            <person name="Ohm R."/>
            <person name="Martin F."/>
            <person name="Silar P."/>
            <person name="Natvig D."/>
            <person name="Lalanne C."/>
            <person name="Gautier V."/>
            <person name="Ament-Velasquez S.L."/>
            <person name="Kruys A."/>
            <person name="Hutchinson M.I."/>
            <person name="Powell A.J."/>
            <person name="Barry K."/>
            <person name="Miller A.N."/>
            <person name="Grigoriev I.V."/>
            <person name="Debuchy R."/>
            <person name="Gladieux P."/>
            <person name="Thoren M.H."/>
            <person name="Johannesson H."/>
        </authorList>
    </citation>
    <scope>NUCLEOTIDE SEQUENCE</scope>
    <source>
        <strain evidence="2">PSN4</strain>
    </source>
</reference>
<keyword evidence="1" id="KW-0812">Transmembrane</keyword>
<sequence length="87" mass="9663">MVCWEGTKGGTYQVMGCSGTFWAKGSLFLSDIVPPASFVLWGCHREVARSVVKLGLSLVVIVFVWLEELVGLAWATTWTWERFPGNP</sequence>
<name>A0AAJ0BDN9_9PEZI</name>
<keyword evidence="3" id="KW-1185">Reference proteome</keyword>
<proteinExistence type="predicted"/>
<dbReference type="EMBL" id="MU839834">
    <property type="protein sequence ID" value="KAK1755374.1"/>
    <property type="molecule type" value="Genomic_DNA"/>
</dbReference>
<keyword evidence="1" id="KW-0472">Membrane</keyword>
<comment type="caution">
    <text evidence="2">The sequence shown here is derived from an EMBL/GenBank/DDBJ whole genome shotgun (WGS) entry which is preliminary data.</text>
</comment>